<dbReference type="RefSeq" id="WP_073203863.1">
    <property type="nucleotide sequence ID" value="NZ_FRBD01000001.1"/>
</dbReference>
<protein>
    <submittedName>
        <fullName evidence="7">Membrane protein involved in the export of O-antigen and teichoic acid</fullName>
    </submittedName>
</protein>
<accession>A0A1M6RBC3</accession>
<evidence type="ECO:0000256" key="2">
    <source>
        <dbReference type="ARBA" id="ARBA00022475"/>
    </source>
</evidence>
<dbReference type="InterPro" id="IPR002797">
    <property type="entry name" value="Polysacc_synth"/>
</dbReference>
<proteinExistence type="predicted"/>
<feature type="transmembrane region" description="Helical" evidence="6">
    <location>
        <begin position="306"/>
        <end position="327"/>
    </location>
</feature>
<keyword evidence="5 6" id="KW-0472">Membrane</keyword>
<evidence type="ECO:0000313" key="8">
    <source>
        <dbReference type="Proteomes" id="UP000184130"/>
    </source>
</evidence>
<keyword evidence="3 6" id="KW-0812">Transmembrane</keyword>
<dbReference type="EMBL" id="FRBD01000001">
    <property type="protein sequence ID" value="SHK29785.1"/>
    <property type="molecule type" value="Genomic_DNA"/>
</dbReference>
<dbReference type="GO" id="GO:0005886">
    <property type="term" value="C:plasma membrane"/>
    <property type="evidence" value="ECO:0007669"/>
    <property type="project" value="UniProtKB-SubCell"/>
</dbReference>
<dbReference type="Proteomes" id="UP000184130">
    <property type="component" value="Unassembled WGS sequence"/>
</dbReference>
<feature type="transmembrane region" description="Helical" evidence="6">
    <location>
        <begin position="187"/>
        <end position="207"/>
    </location>
</feature>
<evidence type="ECO:0000256" key="6">
    <source>
        <dbReference type="SAM" id="Phobius"/>
    </source>
</evidence>
<keyword evidence="2" id="KW-1003">Cell membrane</keyword>
<feature type="transmembrane region" description="Helical" evidence="6">
    <location>
        <begin position="156"/>
        <end position="175"/>
    </location>
</feature>
<keyword evidence="4 6" id="KW-1133">Transmembrane helix</keyword>
<dbReference type="PANTHER" id="PTHR30250:SF11">
    <property type="entry name" value="O-ANTIGEN TRANSPORTER-RELATED"/>
    <property type="match status" value="1"/>
</dbReference>
<feature type="transmembrane region" description="Helical" evidence="6">
    <location>
        <begin position="88"/>
        <end position="109"/>
    </location>
</feature>
<evidence type="ECO:0000313" key="7">
    <source>
        <dbReference type="EMBL" id="SHK29785.1"/>
    </source>
</evidence>
<feature type="transmembrane region" description="Helical" evidence="6">
    <location>
        <begin position="121"/>
        <end position="144"/>
    </location>
</feature>
<name>A0A1M6RBC3_XYLRU</name>
<gene>
    <name evidence="7" type="ORF">SAMN05216463_101177</name>
</gene>
<dbReference type="InterPro" id="IPR050833">
    <property type="entry name" value="Poly_Biosynth_Transport"/>
</dbReference>
<dbReference type="Pfam" id="PF01943">
    <property type="entry name" value="Polysacc_synt"/>
    <property type="match status" value="1"/>
</dbReference>
<dbReference type="AlphaFoldDB" id="A0A1M6RBC3"/>
<dbReference type="OrthoDB" id="1495589at2"/>
<reference evidence="7 8" key="1">
    <citation type="submission" date="2016-11" db="EMBL/GenBank/DDBJ databases">
        <authorList>
            <person name="Jaros S."/>
            <person name="Januszkiewicz K."/>
            <person name="Wedrychowicz H."/>
        </authorList>
    </citation>
    <scope>NUCLEOTIDE SEQUENCE [LARGE SCALE GENOMIC DNA]</scope>
    <source>
        <strain evidence="7 8">KHT3</strain>
    </source>
</reference>
<feature type="transmembrane region" description="Helical" evidence="6">
    <location>
        <begin position="369"/>
        <end position="390"/>
    </location>
</feature>
<evidence type="ECO:0000256" key="5">
    <source>
        <dbReference type="ARBA" id="ARBA00023136"/>
    </source>
</evidence>
<evidence type="ECO:0000256" key="3">
    <source>
        <dbReference type="ARBA" id="ARBA00022692"/>
    </source>
</evidence>
<feature type="transmembrane region" description="Helical" evidence="6">
    <location>
        <begin position="53"/>
        <end position="76"/>
    </location>
</feature>
<evidence type="ECO:0000256" key="4">
    <source>
        <dbReference type="ARBA" id="ARBA00022989"/>
    </source>
</evidence>
<organism evidence="7 8">
    <name type="scientific">Xylanibacter ruminicola</name>
    <name type="common">Prevotella ruminicola</name>
    <dbReference type="NCBI Taxonomy" id="839"/>
    <lineage>
        <taxon>Bacteria</taxon>
        <taxon>Pseudomonadati</taxon>
        <taxon>Bacteroidota</taxon>
        <taxon>Bacteroidia</taxon>
        <taxon>Bacteroidales</taxon>
        <taxon>Prevotellaceae</taxon>
        <taxon>Xylanibacter</taxon>
    </lineage>
</organism>
<feature type="transmembrane region" description="Helical" evidence="6">
    <location>
        <begin position="339"/>
        <end position="357"/>
    </location>
</feature>
<evidence type="ECO:0000256" key="1">
    <source>
        <dbReference type="ARBA" id="ARBA00004651"/>
    </source>
</evidence>
<comment type="subcellular location">
    <subcellularLocation>
        <location evidence="1">Cell membrane</location>
        <topology evidence="1">Multi-pass membrane protein</topology>
    </subcellularLocation>
</comment>
<feature type="transmembrane region" description="Helical" evidence="6">
    <location>
        <begin position="396"/>
        <end position="416"/>
    </location>
</feature>
<feature type="transmembrane region" description="Helical" evidence="6">
    <location>
        <begin position="21"/>
        <end position="41"/>
    </location>
</feature>
<sequence>MLNTYRNRFNSTLFKETFVYTITDVIGKAMSFVLLPIVSFYMTPDELGIATNFTVITTLVSLFAGLAVVNSLPYFFYEQEKNENSLMVSNLLLLCSLLCVVLAVIISLSHQLVYHYLQLPLLAQLLGVVYVVGMLVSQISLILMRLENRSHEFARIQVFQIIFHAISVLFFVITLRGGGLGKIYAETIVFVVMGIIHMVIIIKKGYLKIHLSSEWIKKLLKFGIPLLPHSVSFWLKSGLDKVFITAYCGLHYNGLYSMAISISAVYSMLVQSFFNAYTPHLQKQLSSFDDCGEHEGEKIKIVKQTYLLFALFGIVGLFAVAVSWVIFNYLIDNKYLPAMGYMPLIILANFIYTFYIFTVQYIYKVKKTLVMGIITFSGSLIQMLLSYWLIGTVGVMGAVYSLLIGNVLITVGISIYSSHVYSMPWNPLRLLGESRK</sequence>
<dbReference type="PANTHER" id="PTHR30250">
    <property type="entry name" value="PST FAMILY PREDICTED COLANIC ACID TRANSPORTER"/>
    <property type="match status" value="1"/>
</dbReference>